<reference evidence="2 3" key="1">
    <citation type="journal article" date="2011" name="J. Bacteriol.">
        <title>Complete genome sequence of the plant growth-promoting endophyte Burkholderia phytofirmans strain PsJN.</title>
        <authorList>
            <person name="Weilharter A."/>
            <person name="Mitter B."/>
            <person name="Shin M.V."/>
            <person name="Chain P.S."/>
            <person name="Nowak J."/>
            <person name="Sessitsch A."/>
        </authorList>
    </citation>
    <scope>NUCLEOTIDE SEQUENCE [LARGE SCALE GENOMIC DNA]</scope>
    <source>
        <strain evidence="3">DSM 17436 / LMG 22146 / PsJN</strain>
    </source>
</reference>
<dbReference type="CDD" id="cd00093">
    <property type="entry name" value="HTH_XRE"/>
    <property type="match status" value="1"/>
</dbReference>
<evidence type="ECO:0000313" key="2">
    <source>
        <dbReference type="EMBL" id="ACD15579.1"/>
    </source>
</evidence>
<dbReference type="KEGG" id="bpy:Bphyt_1163"/>
<dbReference type="HOGENOM" id="CLU_1944676_0_0_4"/>
<sequence length="129" mass="14484">MNTIGTRIQRRREDLNLSTRQLAGAVGISNAAVTKLEKDQSKSPSAENLFRLAIALKTDPQYLLYGEQRYKFAAGSSREKQAESWPFSVSARQIEALTERDRSQLDRIVEAFVAGCQPDEARSEHRKAS</sequence>
<dbReference type="OrthoDB" id="4762426at2"/>
<protein>
    <submittedName>
        <fullName evidence="2">Transcriptional regulator, XRE family</fullName>
    </submittedName>
</protein>
<proteinExistence type="predicted"/>
<dbReference type="Pfam" id="PF01381">
    <property type="entry name" value="HTH_3"/>
    <property type="match status" value="1"/>
</dbReference>
<dbReference type="EMBL" id="CP001052">
    <property type="protein sequence ID" value="ACD15579.1"/>
    <property type="molecule type" value="Genomic_DNA"/>
</dbReference>
<dbReference type="InterPro" id="IPR010982">
    <property type="entry name" value="Lambda_DNA-bd_dom_sf"/>
</dbReference>
<dbReference type="GO" id="GO:0003677">
    <property type="term" value="F:DNA binding"/>
    <property type="evidence" value="ECO:0007669"/>
    <property type="project" value="InterPro"/>
</dbReference>
<dbReference type="RefSeq" id="WP_012432203.1">
    <property type="nucleotide sequence ID" value="NC_010681.1"/>
</dbReference>
<feature type="domain" description="HTH cro/C1-type" evidence="1">
    <location>
        <begin position="8"/>
        <end position="63"/>
    </location>
</feature>
<gene>
    <name evidence="2" type="ordered locus">Bphyt_1163</name>
</gene>
<dbReference type="SMART" id="SM00530">
    <property type="entry name" value="HTH_XRE"/>
    <property type="match status" value="1"/>
</dbReference>
<dbReference type="InterPro" id="IPR001387">
    <property type="entry name" value="Cro/C1-type_HTH"/>
</dbReference>
<accession>B2T1W8</accession>
<name>B2T1W8_PARPJ</name>
<dbReference type="SUPFAM" id="SSF47413">
    <property type="entry name" value="lambda repressor-like DNA-binding domains"/>
    <property type="match status" value="1"/>
</dbReference>
<evidence type="ECO:0000313" key="3">
    <source>
        <dbReference type="Proteomes" id="UP000001739"/>
    </source>
</evidence>
<organism evidence="2 3">
    <name type="scientific">Paraburkholderia phytofirmans (strain DSM 17436 / LMG 22146 / PsJN)</name>
    <name type="common">Burkholderia phytofirmans</name>
    <dbReference type="NCBI Taxonomy" id="398527"/>
    <lineage>
        <taxon>Bacteria</taxon>
        <taxon>Pseudomonadati</taxon>
        <taxon>Pseudomonadota</taxon>
        <taxon>Betaproteobacteria</taxon>
        <taxon>Burkholderiales</taxon>
        <taxon>Burkholderiaceae</taxon>
        <taxon>Paraburkholderia</taxon>
    </lineage>
</organism>
<dbReference type="Gene3D" id="1.10.260.40">
    <property type="entry name" value="lambda repressor-like DNA-binding domains"/>
    <property type="match status" value="1"/>
</dbReference>
<dbReference type="PROSITE" id="PS50943">
    <property type="entry name" value="HTH_CROC1"/>
    <property type="match status" value="1"/>
</dbReference>
<dbReference type="AlphaFoldDB" id="B2T1W8"/>
<evidence type="ECO:0000259" key="1">
    <source>
        <dbReference type="PROSITE" id="PS50943"/>
    </source>
</evidence>
<dbReference type="Proteomes" id="UP000001739">
    <property type="component" value="Chromosome 1"/>
</dbReference>